<comment type="caution">
    <text evidence="1">The sequence shown here is derived from an EMBL/GenBank/DDBJ whole genome shotgun (WGS) entry which is preliminary data.</text>
</comment>
<proteinExistence type="predicted"/>
<protein>
    <submittedName>
        <fullName evidence="1">Uncharacterized protein</fullName>
    </submittedName>
</protein>
<dbReference type="RefSeq" id="WP_133037026.1">
    <property type="nucleotide sequence ID" value="NZ_BAABEI010000012.1"/>
</dbReference>
<dbReference type="Proteomes" id="UP000295351">
    <property type="component" value="Unassembled WGS sequence"/>
</dbReference>
<accession>A0A4R2C315</accession>
<organism evidence="1 2">
    <name type="scientific">Shinella granuli</name>
    <dbReference type="NCBI Taxonomy" id="323621"/>
    <lineage>
        <taxon>Bacteria</taxon>
        <taxon>Pseudomonadati</taxon>
        <taxon>Pseudomonadota</taxon>
        <taxon>Alphaproteobacteria</taxon>
        <taxon>Hyphomicrobiales</taxon>
        <taxon>Rhizobiaceae</taxon>
        <taxon>Shinella</taxon>
    </lineage>
</organism>
<gene>
    <name evidence="1" type="ORF">EV665_1459</name>
</gene>
<dbReference type="EMBL" id="SLVX01000045">
    <property type="protein sequence ID" value="TCN32814.1"/>
    <property type="molecule type" value="Genomic_DNA"/>
</dbReference>
<reference evidence="1 2" key="1">
    <citation type="submission" date="2019-03" db="EMBL/GenBank/DDBJ databases">
        <title>Genomic Encyclopedia of Type Strains, Phase IV (KMG-IV): sequencing the most valuable type-strain genomes for metagenomic binning, comparative biology and taxonomic classification.</title>
        <authorList>
            <person name="Goeker M."/>
        </authorList>
    </citation>
    <scope>NUCLEOTIDE SEQUENCE [LARGE SCALE GENOMIC DNA]</scope>
    <source>
        <strain evidence="1 2">DSM 18401</strain>
    </source>
</reference>
<evidence type="ECO:0000313" key="1">
    <source>
        <dbReference type="EMBL" id="TCN32814.1"/>
    </source>
</evidence>
<dbReference type="AlphaFoldDB" id="A0A4R2C315"/>
<evidence type="ECO:0000313" key="2">
    <source>
        <dbReference type="Proteomes" id="UP000295351"/>
    </source>
</evidence>
<keyword evidence="2" id="KW-1185">Reference proteome</keyword>
<name>A0A4R2C315_SHIGR</name>
<sequence>MTEKETRAAPISYRPPTALREAFRARVEASGLSVNAFITQAVFDQDAPRQTRRAPVEQQTVARLLAETARLHDRLGAVGVDADLDAALLDEALRDLREIRAACLAALGRKP</sequence>